<sequence>MLKEQCGFATCLPNLAHKSRDNPAMGETALRHIAQHEAQRLQCFQKAGTLSATVFSHGKMTHGYS</sequence>
<gene>
    <name evidence="1" type="ORF">QU24_13285</name>
</gene>
<evidence type="ECO:0000313" key="2">
    <source>
        <dbReference type="Proteomes" id="UP000030853"/>
    </source>
</evidence>
<organism evidence="1 2">
    <name type="scientific">Pantoea rodasii</name>
    <dbReference type="NCBI Taxonomy" id="1076549"/>
    <lineage>
        <taxon>Bacteria</taxon>
        <taxon>Pseudomonadati</taxon>
        <taxon>Pseudomonadota</taxon>
        <taxon>Gammaproteobacteria</taxon>
        <taxon>Enterobacterales</taxon>
        <taxon>Erwiniaceae</taxon>
        <taxon>Pantoea</taxon>
    </lineage>
</organism>
<accession>A0A0B1R4K9</accession>
<evidence type="ECO:0000313" key="1">
    <source>
        <dbReference type="EMBL" id="KHJ67559.1"/>
    </source>
</evidence>
<reference evidence="1 2" key="1">
    <citation type="submission" date="2014-11" db="EMBL/GenBank/DDBJ databases">
        <title>Genome sequencing of Pantoea rodasii ND03.</title>
        <authorList>
            <person name="Muhamad Yunos N.Y."/>
            <person name="Chan K.-G."/>
        </authorList>
    </citation>
    <scope>NUCLEOTIDE SEQUENCE [LARGE SCALE GENOMIC DNA]</scope>
    <source>
        <strain evidence="1 2">ND03</strain>
    </source>
</reference>
<dbReference type="AlphaFoldDB" id="A0A0B1R4K9"/>
<name>A0A0B1R4K9_9GAMM</name>
<dbReference type="Proteomes" id="UP000030853">
    <property type="component" value="Unassembled WGS sequence"/>
</dbReference>
<protein>
    <submittedName>
        <fullName evidence="1">Uncharacterized protein</fullName>
    </submittedName>
</protein>
<proteinExistence type="predicted"/>
<dbReference type="EMBL" id="JTJJ01000045">
    <property type="protein sequence ID" value="KHJ67559.1"/>
    <property type="molecule type" value="Genomic_DNA"/>
</dbReference>
<comment type="caution">
    <text evidence="1">The sequence shown here is derived from an EMBL/GenBank/DDBJ whole genome shotgun (WGS) entry which is preliminary data.</text>
</comment>